<dbReference type="Proteomes" id="UP001205185">
    <property type="component" value="Unassembled WGS sequence"/>
</dbReference>
<dbReference type="Pfam" id="PF01425">
    <property type="entry name" value="Amidase"/>
    <property type="match status" value="1"/>
</dbReference>
<evidence type="ECO:0000313" key="4">
    <source>
        <dbReference type="Proteomes" id="UP001205185"/>
    </source>
</evidence>
<dbReference type="RefSeq" id="WP_253889562.1">
    <property type="nucleotide sequence ID" value="NZ_BAAAVB010000008.1"/>
</dbReference>
<dbReference type="PANTHER" id="PTHR42678:SF34">
    <property type="entry name" value="OS04G0183300 PROTEIN"/>
    <property type="match status" value="1"/>
</dbReference>
<gene>
    <name evidence="3" type="ORF">LV75_005163</name>
</gene>
<feature type="signal peptide" evidence="1">
    <location>
        <begin position="1"/>
        <end position="29"/>
    </location>
</feature>
<feature type="chain" id="PRO_5047060124" evidence="1">
    <location>
        <begin position="30"/>
        <end position="533"/>
    </location>
</feature>
<keyword evidence="1" id="KW-0732">Signal</keyword>
<comment type="caution">
    <text evidence="3">The sequence shown here is derived from an EMBL/GenBank/DDBJ whole genome shotgun (WGS) entry which is preliminary data.</text>
</comment>
<organism evidence="3 4">
    <name type="scientific">Actinokineospora diospyrosa</name>
    <dbReference type="NCBI Taxonomy" id="103728"/>
    <lineage>
        <taxon>Bacteria</taxon>
        <taxon>Bacillati</taxon>
        <taxon>Actinomycetota</taxon>
        <taxon>Actinomycetes</taxon>
        <taxon>Pseudonocardiales</taxon>
        <taxon>Pseudonocardiaceae</taxon>
        <taxon>Actinokineospora</taxon>
    </lineage>
</organism>
<evidence type="ECO:0000313" key="3">
    <source>
        <dbReference type="EMBL" id="MCP2272637.1"/>
    </source>
</evidence>
<evidence type="ECO:0000256" key="1">
    <source>
        <dbReference type="SAM" id="SignalP"/>
    </source>
</evidence>
<sequence>MGVYGRRRCFAVLGLATALAVGALSPAAASTGAGHGAVPAGLLERATVVDLQTAMHARLLTSEQVTRGYLDRIERLNPRLNAVVRVNPDAIAMARRSDAHRRARGARGPLEGIPVLLKENMNTADRQGTTAGATALLGAQPAEDAFLVSRLRAAGAVILGKANQSEWSNFRGSDLVDGWSAVGGQTHNPYVLDRSASGSSSGSAASAAAGLAAVAIGTDTDGSVVYPASATSTVGIRPTLGLVSRTGIVPITSRHDTPGPLARTVTDAALTLWAIQGADPADPDTAAAAGTLPSDPRTVLRRDALRGKRIGLWREGHVGVDADVDRVFDAAVRRLRDLGATVVEGADVPDLGEVTTEHMLPAVLTEFKHDLNAYLGATPGRHPRNLRELIDFYDRHPDGHDHLLFDMADKTDGDLSAPAYRAHREAATGAARRAIDDPLVRHRLDAIVTPTSLPAPVIGRERDSAPFAKTTTHAAAAGYPHITVPAGYAANGLPLGLSFIGTRSSDAHLIGYAYAFEQATNARQTPRYLPTTR</sequence>
<dbReference type="Gene3D" id="3.90.1300.10">
    <property type="entry name" value="Amidase signature (AS) domain"/>
    <property type="match status" value="1"/>
</dbReference>
<protein>
    <submittedName>
        <fullName evidence="3">Amidase</fullName>
    </submittedName>
</protein>
<dbReference type="PANTHER" id="PTHR42678">
    <property type="entry name" value="AMIDASE"/>
    <property type="match status" value="1"/>
</dbReference>
<keyword evidence="4" id="KW-1185">Reference proteome</keyword>
<name>A0ABT1IJ03_9PSEU</name>
<feature type="domain" description="Amidase" evidence="2">
    <location>
        <begin position="65"/>
        <end position="509"/>
    </location>
</feature>
<dbReference type="InterPro" id="IPR023631">
    <property type="entry name" value="Amidase_dom"/>
</dbReference>
<accession>A0ABT1IJ03</accession>
<proteinExistence type="predicted"/>
<reference evidence="3 4" key="1">
    <citation type="submission" date="2022-06" db="EMBL/GenBank/DDBJ databases">
        <title>Genomic Encyclopedia of Archaeal and Bacterial Type Strains, Phase II (KMG-II): from individual species to whole genera.</title>
        <authorList>
            <person name="Goeker M."/>
        </authorList>
    </citation>
    <scope>NUCLEOTIDE SEQUENCE [LARGE SCALE GENOMIC DNA]</scope>
    <source>
        <strain evidence="3 4">DSM 44255</strain>
    </source>
</reference>
<dbReference type="EMBL" id="JAMTCO010000013">
    <property type="protein sequence ID" value="MCP2272637.1"/>
    <property type="molecule type" value="Genomic_DNA"/>
</dbReference>
<dbReference type="InterPro" id="IPR036928">
    <property type="entry name" value="AS_sf"/>
</dbReference>
<evidence type="ECO:0000259" key="2">
    <source>
        <dbReference type="Pfam" id="PF01425"/>
    </source>
</evidence>
<dbReference type="SUPFAM" id="SSF75304">
    <property type="entry name" value="Amidase signature (AS) enzymes"/>
    <property type="match status" value="1"/>
</dbReference>